<feature type="compositionally biased region" description="Polar residues" evidence="1">
    <location>
        <begin position="37"/>
        <end position="48"/>
    </location>
</feature>
<evidence type="ECO:0000313" key="2">
    <source>
        <dbReference type="EMBL" id="JAE09190.1"/>
    </source>
</evidence>
<organism evidence="2">
    <name type="scientific">Arundo donax</name>
    <name type="common">Giant reed</name>
    <name type="synonym">Donax arundinaceus</name>
    <dbReference type="NCBI Taxonomy" id="35708"/>
    <lineage>
        <taxon>Eukaryota</taxon>
        <taxon>Viridiplantae</taxon>
        <taxon>Streptophyta</taxon>
        <taxon>Embryophyta</taxon>
        <taxon>Tracheophyta</taxon>
        <taxon>Spermatophyta</taxon>
        <taxon>Magnoliopsida</taxon>
        <taxon>Liliopsida</taxon>
        <taxon>Poales</taxon>
        <taxon>Poaceae</taxon>
        <taxon>PACMAD clade</taxon>
        <taxon>Arundinoideae</taxon>
        <taxon>Arundineae</taxon>
        <taxon>Arundo</taxon>
    </lineage>
</organism>
<reference evidence="2" key="2">
    <citation type="journal article" date="2015" name="Data Brief">
        <title>Shoot transcriptome of the giant reed, Arundo donax.</title>
        <authorList>
            <person name="Barrero R.A."/>
            <person name="Guerrero F.D."/>
            <person name="Moolhuijzen P."/>
            <person name="Goolsby J.A."/>
            <person name="Tidwell J."/>
            <person name="Bellgard S.E."/>
            <person name="Bellgard M.I."/>
        </authorList>
    </citation>
    <scope>NUCLEOTIDE SEQUENCE</scope>
    <source>
        <tissue evidence="2">Shoot tissue taken approximately 20 cm above the soil surface</tissue>
    </source>
</reference>
<protein>
    <submittedName>
        <fullName evidence="2">Uncharacterized protein</fullName>
    </submittedName>
</protein>
<feature type="region of interest" description="Disordered" evidence="1">
    <location>
        <begin position="1"/>
        <end position="48"/>
    </location>
</feature>
<dbReference type="AlphaFoldDB" id="A0A0A9F846"/>
<accession>A0A0A9F846</accession>
<name>A0A0A9F846_ARUDO</name>
<dbReference type="EMBL" id="GBRH01188706">
    <property type="protein sequence ID" value="JAE09190.1"/>
    <property type="molecule type" value="Transcribed_RNA"/>
</dbReference>
<sequence length="48" mass="4764">MHHASAPSPRGLAVGGGPGCVHASPHLHGSTRRRPSTDPQSTVGVTAA</sequence>
<reference evidence="2" key="1">
    <citation type="submission" date="2014-09" db="EMBL/GenBank/DDBJ databases">
        <authorList>
            <person name="Magalhaes I.L.F."/>
            <person name="Oliveira U."/>
            <person name="Santos F.R."/>
            <person name="Vidigal T.H.D.A."/>
            <person name="Brescovit A.D."/>
            <person name="Santos A.J."/>
        </authorList>
    </citation>
    <scope>NUCLEOTIDE SEQUENCE</scope>
    <source>
        <tissue evidence="2">Shoot tissue taken approximately 20 cm above the soil surface</tissue>
    </source>
</reference>
<proteinExistence type="predicted"/>
<evidence type="ECO:0000256" key="1">
    <source>
        <dbReference type="SAM" id="MobiDB-lite"/>
    </source>
</evidence>